<name>A0A840BX92_9HYPH</name>
<accession>A0A840BX92</accession>
<sequence>MDTRALLEWFRQQNEGLRTYSSLRELCAKDMAPGAPDAAVRQLLVCALDGFIDRYFGEPFTSEVARTARENTLKMLEEAAAASDADAAGKVAALDKLAFRQIAD</sequence>
<evidence type="ECO:0000313" key="1">
    <source>
        <dbReference type="EMBL" id="MBB4015386.1"/>
    </source>
</evidence>
<protein>
    <submittedName>
        <fullName evidence="1">Uncharacterized protein</fullName>
    </submittedName>
</protein>
<keyword evidence="2" id="KW-1185">Reference proteome</keyword>
<proteinExistence type="predicted"/>
<dbReference type="Proteomes" id="UP000577362">
    <property type="component" value="Unassembled WGS sequence"/>
</dbReference>
<organism evidence="1 2">
    <name type="scientific">Chelatococcus caeni</name>
    <dbReference type="NCBI Taxonomy" id="1348468"/>
    <lineage>
        <taxon>Bacteria</taxon>
        <taxon>Pseudomonadati</taxon>
        <taxon>Pseudomonadota</taxon>
        <taxon>Alphaproteobacteria</taxon>
        <taxon>Hyphomicrobiales</taxon>
        <taxon>Chelatococcaceae</taxon>
        <taxon>Chelatococcus</taxon>
    </lineage>
</organism>
<comment type="caution">
    <text evidence="1">The sequence shown here is derived from an EMBL/GenBank/DDBJ whole genome shotgun (WGS) entry which is preliminary data.</text>
</comment>
<gene>
    <name evidence="1" type="ORF">GGR16_000392</name>
</gene>
<evidence type="ECO:0000313" key="2">
    <source>
        <dbReference type="Proteomes" id="UP000577362"/>
    </source>
</evidence>
<dbReference type="AlphaFoldDB" id="A0A840BX92"/>
<reference evidence="1 2" key="1">
    <citation type="submission" date="2020-08" db="EMBL/GenBank/DDBJ databases">
        <title>Genomic Encyclopedia of Type Strains, Phase IV (KMG-IV): sequencing the most valuable type-strain genomes for metagenomic binning, comparative biology and taxonomic classification.</title>
        <authorList>
            <person name="Goeker M."/>
        </authorList>
    </citation>
    <scope>NUCLEOTIDE SEQUENCE [LARGE SCALE GENOMIC DNA]</scope>
    <source>
        <strain evidence="1 2">DSM 103737</strain>
    </source>
</reference>
<dbReference type="RefSeq" id="WP_019402438.1">
    <property type="nucleotide sequence ID" value="NZ_JACIEN010000001.1"/>
</dbReference>
<dbReference type="EMBL" id="JACIEN010000001">
    <property type="protein sequence ID" value="MBB4015386.1"/>
    <property type="molecule type" value="Genomic_DNA"/>
</dbReference>